<proteinExistence type="predicted"/>
<dbReference type="Pfam" id="PF00903">
    <property type="entry name" value="Glyoxalase"/>
    <property type="match status" value="1"/>
</dbReference>
<organism evidence="4 5">
    <name type="scientific">Streptomyces qinglanensis</name>
    <dbReference type="NCBI Taxonomy" id="943816"/>
    <lineage>
        <taxon>Bacteria</taxon>
        <taxon>Bacillati</taxon>
        <taxon>Actinomycetota</taxon>
        <taxon>Actinomycetes</taxon>
        <taxon>Kitasatosporales</taxon>
        <taxon>Streptomycetaceae</taxon>
        <taxon>Streptomyces</taxon>
    </lineage>
</organism>
<reference evidence="5" key="1">
    <citation type="submission" date="2016-10" db="EMBL/GenBank/DDBJ databases">
        <authorList>
            <person name="Varghese N."/>
            <person name="Submissions S."/>
        </authorList>
    </citation>
    <scope>NUCLEOTIDE SEQUENCE [LARGE SCALE GENOMIC DNA]</scope>
    <source>
        <strain evidence="5">CGMCC 4.6825</strain>
    </source>
</reference>
<keyword evidence="5" id="KW-1185">Reference proteome</keyword>
<keyword evidence="1" id="KW-0046">Antibiotic resistance</keyword>
<dbReference type="Proteomes" id="UP000182841">
    <property type="component" value="Unassembled WGS sequence"/>
</dbReference>
<evidence type="ECO:0000259" key="3">
    <source>
        <dbReference type="Pfam" id="PF00903"/>
    </source>
</evidence>
<name>A0A1H9NR28_9ACTN</name>
<dbReference type="InterPro" id="IPR000335">
    <property type="entry name" value="Bleomycin-R"/>
</dbReference>
<dbReference type="Gene3D" id="3.10.180.10">
    <property type="entry name" value="2,3-Dihydroxybiphenyl 1,2-Dioxygenase, domain 1"/>
    <property type="match status" value="1"/>
</dbReference>
<dbReference type="EMBL" id="FOGO01000001">
    <property type="protein sequence ID" value="SER37783.1"/>
    <property type="molecule type" value="Genomic_DNA"/>
</dbReference>
<gene>
    <name evidence="4" type="ORF">SAMN05421870_101555</name>
</gene>
<dbReference type="SUPFAM" id="SSF54593">
    <property type="entry name" value="Glyoxalase/Bleomycin resistance protein/Dihydroxybiphenyl dioxygenase"/>
    <property type="match status" value="1"/>
</dbReference>
<dbReference type="InterPro" id="IPR029068">
    <property type="entry name" value="Glyas_Bleomycin-R_OHBP_Dase"/>
</dbReference>
<evidence type="ECO:0000313" key="5">
    <source>
        <dbReference type="Proteomes" id="UP000182841"/>
    </source>
</evidence>
<protein>
    <recommendedName>
        <fullName evidence="3">Glyoxalase/fosfomycin resistance/dioxygenase domain-containing protein</fullName>
    </recommendedName>
</protein>
<dbReference type="AlphaFoldDB" id="A0A1H9NR28"/>
<feature type="compositionally biased region" description="Basic and acidic residues" evidence="2">
    <location>
        <begin position="193"/>
        <end position="206"/>
    </location>
</feature>
<feature type="domain" description="Glyoxalase/fosfomycin resistance/dioxygenase" evidence="3">
    <location>
        <begin position="11"/>
        <end position="120"/>
    </location>
</feature>
<dbReference type="CDD" id="cd08349">
    <property type="entry name" value="BLMA_like"/>
    <property type="match status" value="1"/>
</dbReference>
<feature type="region of interest" description="Disordered" evidence="2">
    <location>
        <begin position="193"/>
        <end position="220"/>
    </location>
</feature>
<dbReference type="GO" id="GO:0046677">
    <property type="term" value="P:response to antibiotic"/>
    <property type="evidence" value="ECO:0007669"/>
    <property type="project" value="UniProtKB-KW"/>
</dbReference>
<evidence type="ECO:0000256" key="1">
    <source>
        <dbReference type="ARBA" id="ARBA00023251"/>
    </source>
</evidence>
<evidence type="ECO:0000313" key="4">
    <source>
        <dbReference type="EMBL" id="SER37783.1"/>
    </source>
</evidence>
<accession>A0A1H9NR28</accession>
<evidence type="ECO:0000256" key="2">
    <source>
        <dbReference type="SAM" id="MobiDB-lite"/>
    </source>
</evidence>
<sequence length="237" mass="26208">MGETTVPIMPCRTLQPVLDFYTSLGFEVTFEQRRPNPYAVVQRGGIHLHFFGMKDYEPTASYSTCCIRTDDVDALHETFRSGLRAAYGRVPVRGLPRIGPLKDTSYGVRQFLMTDPGGNCLRIAQPTGDDPRHRAAPPGTFPRALHHAALLADAKEDLTGAARIVDRALGLRDEQPAPAELFRLLVLRADLAERSGDPETSRRAQAEAETAAERLTAGEREALRDELRRLATLRDGT</sequence>
<dbReference type="RefSeq" id="WP_074998453.1">
    <property type="nucleotide sequence ID" value="NZ_FOGO01000001.1"/>
</dbReference>
<dbReference type="OrthoDB" id="6624781at2"/>
<dbReference type="InterPro" id="IPR004360">
    <property type="entry name" value="Glyas_Fos-R_dOase_dom"/>
</dbReference>